<evidence type="ECO:0000259" key="1">
    <source>
        <dbReference type="PROSITE" id="PS50853"/>
    </source>
</evidence>
<reference evidence="3" key="1">
    <citation type="journal article" date="2016" name="Nature">
        <title>Genome evolution in the allotetraploid frog Xenopus laevis.</title>
        <authorList>
            <person name="Session A.M."/>
            <person name="Uno Y."/>
            <person name="Kwon T."/>
            <person name="Chapman J.A."/>
            <person name="Toyoda A."/>
            <person name="Takahashi S."/>
            <person name="Fukui A."/>
            <person name="Hikosaka A."/>
            <person name="Suzuki A."/>
            <person name="Kondo M."/>
            <person name="van Heeringen S.J."/>
            <person name="Quigley I."/>
            <person name="Heinz S."/>
            <person name="Ogino H."/>
            <person name="Ochi H."/>
            <person name="Hellsten U."/>
            <person name="Lyons J.B."/>
            <person name="Simakov O."/>
            <person name="Putnam N."/>
            <person name="Stites J."/>
            <person name="Kuroki Y."/>
            <person name="Tanaka T."/>
            <person name="Michiue T."/>
            <person name="Watanabe M."/>
            <person name="Bogdanovic O."/>
            <person name="Lister R."/>
            <person name="Georgiou G."/>
            <person name="Paranjpe S.S."/>
            <person name="van Kruijsbergen I."/>
            <person name="Shu S."/>
            <person name="Carlson J."/>
            <person name="Kinoshita T."/>
            <person name="Ohta Y."/>
            <person name="Mawaribuchi S."/>
            <person name="Jenkins J."/>
            <person name="Grimwood J."/>
            <person name="Schmutz J."/>
            <person name="Mitros T."/>
            <person name="Mozaffari S.V."/>
            <person name="Suzuki Y."/>
            <person name="Haramoto Y."/>
            <person name="Yamamoto T.S."/>
            <person name="Takagi C."/>
            <person name="Heald R."/>
            <person name="Miller K."/>
            <person name="Haudenschild C."/>
            <person name="Kitzman J."/>
            <person name="Nakayama T."/>
            <person name="Izutsu Y."/>
            <person name="Robert J."/>
            <person name="Fortriede J."/>
            <person name="Burns K."/>
            <person name="Lotay V."/>
            <person name="Karimi K."/>
            <person name="Yasuoka Y."/>
            <person name="Dichmann D.S."/>
            <person name="Flajnik M.F."/>
            <person name="Houston D.W."/>
            <person name="Shendure J."/>
            <person name="DuPasquier L."/>
            <person name="Vize P.D."/>
            <person name="Zorn A.M."/>
            <person name="Ito M."/>
            <person name="Marcotte E.M."/>
            <person name="Wallingford J.B."/>
            <person name="Ito Y."/>
            <person name="Asashima M."/>
            <person name="Ueno N."/>
            <person name="Matsuda Y."/>
            <person name="Veenstra G.J."/>
            <person name="Fujiyama A."/>
            <person name="Harland R.M."/>
            <person name="Taira M."/>
            <person name="Rokhsar D.S."/>
        </authorList>
    </citation>
    <scope>NUCLEOTIDE SEQUENCE [LARGE SCALE GENOMIC DNA]</scope>
    <source>
        <strain evidence="3">J</strain>
    </source>
</reference>
<evidence type="ECO:0000313" key="3">
    <source>
        <dbReference type="Proteomes" id="UP000694892"/>
    </source>
</evidence>
<dbReference type="GO" id="GO:0043235">
    <property type="term" value="C:receptor complex"/>
    <property type="evidence" value="ECO:0007669"/>
    <property type="project" value="TreeGrafter"/>
</dbReference>
<organism evidence="2 3">
    <name type="scientific">Xenopus laevis</name>
    <name type="common">African clawed frog</name>
    <dbReference type="NCBI Taxonomy" id="8355"/>
    <lineage>
        <taxon>Eukaryota</taxon>
        <taxon>Metazoa</taxon>
        <taxon>Chordata</taxon>
        <taxon>Craniata</taxon>
        <taxon>Vertebrata</taxon>
        <taxon>Euteleostomi</taxon>
        <taxon>Amphibia</taxon>
        <taxon>Batrachia</taxon>
        <taxon>Anura</taxon>
        <taxon>Pipoidea</taxon>
        <taxon>Pipidae</taxon>
        <taxon>Xenopodinae</taxon>
        <taxon>Xenopus</taxon>
        <taxon>Xenopus</taxon>
    </lineage>
</organism>
<dbReference type="InterPro" id="IPR003961">
    <property type="entry name" value="FN3_dom"/>
</dbReference>
<proteinExistence type="predicted"/>
<dbReference type="OMA" id="WYYLIQM"/>
<dbReference type="Gene3D" id="2.60.40.10">
    <property type="entry name" value="Immunoglobulins"/>
    <property type="match status" value="2"/>
</dbReference>
<accession>A0A974HHY2</accession>
<protein>
    <recommendedName>
        <fullName evidence="1">Fibronectin type-III domain-containing protein</fullName>
    </recommendedName>
</protein>
<dbReference type="PANTHER" id="PTHR46957:SF10">
    <property type="entry name" value="PROTEIN TYROSINE PHOSPHATASE, RECEPTOR TYPE, H"/>
    <property type="match status" value="1"/>
</dbReference>
<gene>
    <name evidence="2" type="ORF">XELAEV_18029634mg</name>
</gene>
<dbReference type="SMART" id="SM00060">
    <property type="entry name" value="FN3"/>
    <property type="match status" value="2"/>
</dbReference>
<dbReference type="SUPFAM" id="SSF49265">
    <property type="entry name" value="Fibronectin type III"/>
    <property type="match status" value="1"/>
</dbReference>
<sequence>PSVIASLIIDNVTTNSVSLSWSSPIGNISSYIIQLLGIPSNELILDTNSTIVDQLIPGNYYTFTVFAIAGNINGPKTENSTFTVPSVIANLVIDNVTSTSMSLSWASPVGNISSYIIQIQGTPSKELIVNTNFSLVDELTPGNYYTFVVFATAGKMNGTTTENSTFTGK</sequence>
<feature type="domain" description="Fibronectin type-III" evidence="1">
    <location>
        <begin position="3"/>
        <end position="87"/>
    </location>
</feature>
<evidence type="ECO:0000313" key="2">
    <source>
        <dbReference type="EMBL" id="OCT78545.1"/>
    </source>
</evidence>
<dbReference type="PANTHER" id="PTHR46957">
    <property type="entry name" value="CYTOKINE RECEPTOR"/>
    <property type="match status" value="1"/>
</dbReference>
<dbReference type="InterPro" id="IPR036116">
    <property type="entry name" value="FN3_sf"/>
</dbReference>
<dbReference type="Pfam" id="PF00041">
    <property type="entry name" value="fn3"/>
    <property type="match status" value="2"/>
</dbReference>
<dbReference type="InterPro" id="IPR050713">
    <property type="entry name" value="RTP_Phos/Ushers"/>
</dbReference>
<dbReference type="EMBL" id="CM004475">
    <property type="protein sequence ID" value="OCT78545.1"/>
    <property type="molecule type" value="Genomic_DNA"/>
</dbReference>
<dbReference type="CDD" id="cd00063">
    <property type="entry name" value="FN3"/>
    <property type="match status" value="2"/>
</dbReference>
<feature type="domain" description="Fibronectin type-III" evidence="1">
    <location>
        <begin position="89"/>
        <end position="169"/>
    </location>
</feature>
<feature type="non-terminal residue" evidence="2">
    <location>
        <position position="1"/>
    </location>
</feature>
<dbReference type="PROSITE" id="PS50853">
    <property type="entry name" value="FN3"/>
    <property type="match status" value="2"/>
</dbReference>
<dbReference type="AlphaFoldDB" id="A0A974HHY2"/>
<dbReference type="Proteomes" id="UP000694892">
    <property type="component" value="Chromosome 5S"/>
</dbReference>
<name>A0A974HHY2_XENLA</name>
<dbReference type="InterPro" id="IPR013783">
    <property type="entry name" value="Ig-like_fold"/>
</dbReference>